<dbReference type="CDD" id="cd07576">
    <property type="entry name" value="R-amidase_like"/>
    <property type="match status" value="1"/>
</dbReference>
<evidence type="ECO:0000256" key="1">
    <source>
        <dbReference type="ARBA" id="ARBA00010613"/>
    </source>
</evidence>
<proteinExistence type="inferred from homology"/>
<dbReference type="Pfam" id="PF00795">
    <property type="entry name" value="CN_hydrolase"/>
    <property type="match status" value="1"/>
</dbReference>
<organism evidence="4 5">
    <name type="scientific">Antrihabitans stalagmiti</name>
    <dbReference type="NCBI Taxonomy" id="2799499"/>
    <lineage>
        <taxon>Bacteria</taxon>
        <taxon>Bacillati</taxon>
        <taxon>Actinomycetota</taxon>
        <taxon>Actinomycetes</taxon>
        <taxon>Mycobacteriales</taxon>
        <taxon>Nocardiaceae</taxon>
        <taxon>Antrihabitans</taxon>
    </lineage>
</organism>
<dbReference type="AlphaFoldDB" id="A0A934NNY5"/>
<dbReference type="PROSITE" id="PS50263">
    <property type="entry name" value="CN_HYDROLASE"/>
    <property type="match status" value="1"/>
</dbReference>
<dbReference type="RefSeq" id="WP_199703623.1">
    <property type="nucleotide sequence ID" value="NZ_JAEMNV010000002.1"/>
</dbReference>
<accession>A0A934NNY5</accession>
<dbReference type="SUPFAM" id="SSF56317">
    <property type="entry name" value="Carbon-nitrogen hydrolase"/>
    <property type="match status" value="1"/>
</dbReference>
<dbReference type="Gene3D" id="3.60.110.10">
    <property type="entry name" value="Carbon-nitrogen hydrolase"/>
    <property type="match status" value="1"/>
</dbReference>
<comment type="caution">
    <text evidence="4">The sequence shown here is derived from an EMBL/GenBank/DDBJ whole genome shotgun (WGS) entry which is preliminary data.</text>
</comment>
<evidence type="ECO:0000259" key="3">
    <source>
        <dbReference type="PROSITE" id="PS50263"/>
    </source>
</evidence>
<name>A0A934NNY5_9NOCA</name>
<protein>
    <submittedName>
        <fullName evidence="4">Carbon-nitrogen hydrolase family protein</fullName>
    </submittedName>
</protein>
<evidence type="ECO:0000256" key="2">
    <source>
        <dbReference type="SAM" id="MobiDB-lite"/>
    </source>
</evidence>
<feature type="domain" description="CN hydrolase" evidence="3">
    <location>
        <begin position="1"/>
        <end position="237"/>
    </location>
</feature>
<dbReference type="InterPro" id="IPR044083">
    <property type="entry name" value="RamA-like"/>
</dbReference>
<dbReference type="InterPro" id="IPR001110">
    <property type="entry name" value="UPF0012_CS"/>
</dbReference>
<dbReference type="PANTHER" id="PTHR23088">
    <property type="entry name" value="NITRILASE-RELATED"/>
    <property type="match status" value="1"/>
</dbReference>
<feature type="region of interest" description="Disordered" evidence="2">
    <location>
        <begin position="251"/>
        <end position="274"/>
    </location>
</feature>
<dbReference type="PROSITE" id="PS01227">
    <property type="entry name" value="UPF0012"/>
    <property type="match status" value="1"/>
</dbReference>
<evidence type="ECO:0000313" key="5">
    <source>
        <dbReference type="Proteomes" id="UP000655868"/>
    </source>
</evidence>
<dbReference type="InterPro" id="IPR003010">
    <property type="entry name" value="C-N_Hydrolase"/>
</dbReference>
<feature type="compositionally biased region" description="Basic and acidic residues" evidence="2">
    <location>
        <begin position="265"/>
        <end position="274"/>
    </location>
</feature>
<reference evidence="4" key="1">
    <citation type="submission" date="2020-12" db="EMBL/GenBank/DDBJ databases">
        <title>Antrihabitans popcorni sp. nov. and Antrihabitans auranticaus sp. nov., isolated from a larva cave.</title>
        <authorList>
            <person name="Lee S.D."/>
            <person name="Kim I.S."/>
        </authorList>
    </citation>
    <scope>NUCLEOTIDE SEQUENCE</scope>
    <source>
        <strain evidence="4">YC3-6</strain>
    </source>
</reference>
<dbReference type="Proteomes" id="UP000655868">
    <property type="component" value="Unassembled WGS sequence"/>
</dbReference>
<dbReference type="PANTHER" id="PTHR23088:SF27">
    <property type="entry name" value="DEAMINATED GLUTATHIONE AMIDASE"/>
    <property type="match status" value="1"/>
</dbReference>
<dbReference type="InterPro" id="IPR036526">
    <property type="entry name" value="C-N_Hydrolase_sf"/>
</dbReference>
<evidence type="ECO:0000313" key="4">
    <source>
        <dbReference type="EMBL" id="MBJ8338630.1"/>
    </source>
</evidence>
<dbReference type="GO" id="GO:0016787">
    <property type="term" value="F:hydrolase activity"/>
    <property type="evidence" value="ECO:0007669"/>
    <property type="project" value="UniProtKB-KW"/>
</dbReference>
<comment type="similarity">
    <text evidence="1">Belongs to the carbon-nitrogen hydrolase superfamily. NIT1/NIT2 family.</text>
</comment>
<sequence length="274" mass="28934">MRAALYQGPDAPGDVEANVAAIAAAAARAAAAGADILVTPEMSATGYNIGELSAQRAEPADGPMFDAIAEIARKHSIAIVYGYPETVEAGNYNTVAVVGPDGALVARHRKTHLYGDLDRGLFVQGDTLVTQFRLGDLTCGLAICYDIEFPEVARAHADAGTDVLLVPTGLMAPFEVVSRILVPARAYENQLFVAYVNRCDVENELSYCGLSCAISPDGADLVRADAAEELLIAEFDPAALTSGRTINTHLPDRRSDLYGPLASSRGHDETRSNG</sequence>
<keyword evidence="5" id="KW-1185">Reference proteome</keyword>
<gene>
    <name evidence="4" type="ORF">JGU71_07015</name>
</gene>
<keyword evidence="4" id="KW-0378">Hydrolase</keyword>
<dbReference type="EMBL" id="JAEMNV010000002">
    <property type="protein sequence ID" value="MBJ8338630.1"/>
    <property type="molecule type" value="Genomic_DNA"/>
</dbReference>